<reference evidence="2" key="1">
    <citation type="submission" date="2023-07" db="EMBL/GenBank/DDBJ databases">
        <authorList>
            <consortium name="AG Swart"/>
            <person name="Singh M."/>
            <person name="Singh A."/>
            <person name="Seah K."/>
            <person name="Emmerich C."/>
        </authorList>
    </citation>
    <scope>NUCLEOTIDE SEQUENCE</scope>
    <source>
        <strain evidence="2">DP1</strain>
    </source>
</reference>
<comment type="caution">
    <text evidence="2">The sequence shown here is derived from an EMBL/GenBank/DDBJ whole genome shotgun (WGS) entry which is preliminary data.</text>
</comment>
<proteinExistence type="predicted"/>
<dbReference type="GO" id="GO:0006511">
    <property type="term" value="P:ubiquitin-dependent protein catabolic process"/>
    <property type="evidence" value="ECO:0007669"/>
    <property type="project" value="InterPro"/>
</dbReference>
<keyword evidence="3" id="KW-1185">Reference proteome</keyword>
<organism evidence="2 3">
    <name type="scientific">Euplotes crassus</name>
    <dbReference type="NCBI Taxonomy" id="5936"/>
    <lineage>
        <taxon>Eukaryota</taxon>
        <taxon>Sar</taxon>
        <taxon>Alveolata</taxon>
        <taxon>Ciliophora</taxon>
        <taxon>Intramacronucleata</taxon>
        <taxon>Spirotrichea</taxon>
        <taxon>Hypotrichia</taxon>
        <taxon>Euplotida</taxon>
        <taxon>Euplotidae</taxon>
        <taxon>Moneuplotes</taxon>
    </lineage>
</organism>
<feature type="domain" description="SKP1 component POZ" evidence="1">
    <location>
        <begin position="24"/>
        <end position="81"/>
    </location>
</feature>
<evidence type="ECO:0000313" key="3">
    <source>
        <dbReference type="Proteomes" id="UP001295684"/>
    </source>
</evidence>
<dbReference type="AlphaFoldDB" id="A0AAD2D605"/>
<accession>A0AAD2D605</accession>
<dbReference type="Gene3D" id="3.30.710.10">
    <property type="entry name" value="Potassium Channel Kv1.1, Chain A"/>
    <property type="match status" value="1"/>
</dbReference>
<dbReference type="SUPFAM" id="SSF81382">
    <property type="entry name" value="Skp1 dimerisation domain-like"/>
    <property type="match status" value="1"/>
</dbReference>
<protein>
    <recommendedName>
        <fullName evidence="1">SKP1 component POZ domain-containing protein</fullName>
    </recommendedName>
</protein>
<sequence>MGKTELLSDKFGQSMEGILRSFSTIKMITKDEETIEVDRESYFVQMSAFIASICDDDDFEAEDVQLTEITSEILKLALEFCLNGPRELLTKPILSDRYMEEVRECEIKFFEELEFETVQELLIASTFLDNETLTDACGSYIAYTLKKTPVETLENTYNISTILSHSEAFELMDKYKYLIQKDPSSYLEAIQN</sequence>
<dbReference type="InterPro" id="IPR036296">
    <property type="entry name" value="SKP1-like_dim_sf"/>
</dbReference>
<name>A0AAD2D605_EUPCR</name>
<dbReference type="Proteomes" id="UP001295684">
    <property type="component" value="Unassembled WGS sequence"/>
</dbReference>
<evidence type="ECO:0000313" key="2">
    <source>
        <dbReference type="EMBL" id="CAI2380933.1"/>
    </source>
</evidence>
<dbReference type="InterPro" id="IPR016073">
    <property type="entry name" value="Skp1_comp_POZ"/>
</dbReference>
<dbReference type="Pfam" id="PF03931">
    <property type="entry name" value="Skp1_POZ"/>
    <property type="match status" value="1"/>
</dbReference>
<evidence type="ECO:0000259" key="1">
    <source>
        <dbReference type="Pfam" id="PF03931"/>
    </source>
</evidence>
<dbReference type="EMBL" id="CAMPGE010022946">
    <property type="protein sequence ID" value="CAI2380933.1"/>
    <property type="molecule type" value="Genomic_DNA"/>
</dbReference>
<gene>
    <name evidence="2" type="ORF">ECRASSUSDP1_LOCUS22376</name>
</gene>
<dbReference type="InterPro" id="IPR011333">
    <property type="entry name" value="SKP1/BTB/POZ_sf"/>
</dbReference>
<dbReference type="SUPFAM" id="SSF54695">
    <property type="entry name" value="POZ domain"/>
    <property type="match status" value="1"/>
</dbReference>